<organism evidence="1 2">
    <name type="scientific">Prevotella bivia DSM 20514</name>
    <dbReference type="NCBI Taxonomy" id="868129"/>
    <lineage>
        <taxon>Bacteria</taxon>
        <taxon>Pseudomonadati</taxon>
        <taxon>Bacteroidota</taxon>
        <taxon>Bacteroidia</taxon>
        <taxon>Bacteroidales</taxon>
        <taxon>Prevotellaceae</taxon>
        <taxon>Prevotella</taxon>
    </lineage>
</organism>
<name>I4Z6T5_9BACT</name>
<proteinExistence type="predicted"/>
<gene>
    <name evidence="1" type="ORF">PrebiDRAFT_0132</name>
</gene>
<dbReference type="EMBL" id="JH660660">
    <property type="protein sequence ID" value="EIM31927.1"/>
    <property type="molecule type" value="Genomic_DNA"/>
</dbReference>
<protein>
    <submittedName>
        <fullName evidence="1">Uncharacterized protein</fullName>
    </submittedName>
</protein>
<dbReference type="HOGENOM" id="CLU_3397891_0_0_10"/>
<reference evidence="1 2" key="1">
    <citation type="submission" date="2012-02" db="EMBL/GenBank/DDBJ databases">
        <title>Improved High-Quality Draft genome of Prevotella bivia DSM 20514.</title>
        <authorList>
            <consortium name="US DOE Joint Genome Institute (JGI-PGF)"/>
            <person name="Lucas S."/>
            <person name="Copeland A."/>
            <person name="Lapidus A."/>
            <person name="Bruce D."/>
            <person name="Goodwin L."/>
            <person name="Pitluck S."/>
            <person name="Peters L."/>
            <person name="Mikhailova N."/>
            <person name="Munk A.C.C."/>
            <person name="Kyrpides N."/>
            <person name="Mavromatis K."/>
            <person name="Detter J.C."/>
            <person name="Han C."/>
            <person name="Land M."/>
            <person name="Hauser L."/>
            <person name="Markowitz V."/>
            <person name="Cheng J.-F."/>
            <person name="Hugenholtz P."/>
            <person name="Woyke T."/>
            <person name="Wu D."/>
            <person name="Gronow S."/>
            <person name="Wellnitz S."/>
            <person name="Brambilla E."/>
            <person name="Klenk H.-P."/>
            <person name="Eisen J.A."/>
        </authorList>
    </citation>
    <scope>NUCLEOTIDE SEQUENCE [LARGE SCALE GENOMIC DNA]</scope>
    <source>
        <strain evidence="1 2">DSM 20514</strain>
    </source>
</reference>
<accession>I4Z6T5</accession>
<sequence>MWGELLFKTNGNDDYIDFIKGTSIFLVVGSQ</sequence>
<dbReference type="AlphaFoldDB" id="I4Z6T5"/>
<evidence type="ECO:0000313" key="1">
    <source>
        <dbReference type="EMBL" id="EIM31927.1"/>
    </source>
</evidence>
<dbReference type="Proteomes" id="UP000002786">
    <property type="component" value="Unassembled WGS sequence"/>
</dbReference>
<evidence type="ECO:0000313" key="2">
    <source>
        <dbReference type="Proteomes" id="UP000002786"/>
    </source>
</evidence>
<keyword evidence="2" id="KW-1185">Reference proteome</keyword>